<proteinExistence type="predicted"/>
<dbReference type="GO" id="GO:0030288">
    <property type="term" value="C:outer membrane-bounded periplasmic space"/>
    <property type="evidence" value="ECO:0007669"/>
    <property type="project" value="TreeGrafter"/>
</dbReference>
<dbReference type="RefSeq" id="WP_130161177.1">
    <property type="nucleotide sequence ID" value="NZ_SGIM01000002.1"/>
</dbReference>
<keyword evidence="8" id="KW-1185">Reference proteome</keyword>
<dbReference type="InterPro" id="IPR010664">
    <property type="entry name" value="LipoPS_assembly_LptC-rel"/>
</dbReference>
<dbReference type="GO" id="GO:0015221">
    <property type="term" value="F:lipopolysaccharide transmembrane transporter activity"/>
    <property type="evidence" value="ECO:0007669"/>
    <property type="project" value="InterPro"/>
</dbReference>
<evidence type="ECO:0000256" key="2">
    <source>
        <dbReference type="ARBA" id="ARBA00022519"/>
    </source>
</evidence>
<gene>
    <name evidence="7" type="primary">lptC</name>
    <name evidence="7" type="ORF">EXE30_03255</name>
</gene>
<evidence type="ECO:0000256" key="1">
    <source>
        <dbReference type="ARBA" id="ARBA00022475"/>
    </source>
</evidence>
<dbReference type="PANTHER" id="PTHR37481">
    <property type="entry name" value="LIPOPOLYSACCHARIDE EXPORT SYSTEM PROTEIN LPTC"/>
    <property type="match status" value="1"/>
</dbReference>
<keyword evidence="4 6" id="KW-1133">Transmembrane helix</keyword>
<organism evidence="7 8">
    <name type="scientific">Acinetobacter halotolerans</name>
    <dbReference type="NCBI Taxonomy" id="1752076"/>
    <lineage>
        <taxon>Bacteria</taxon>
        <taxon>Pseudomonadati</taxon>
        <taxon>Pseudomonadota</taxon>
        <taxon>Gammaproteobacteria</taxon>
        <taxon>Moraxellales</taxon>
        <taxon>Moraxellaceae</taxon>
        <taxon>Acinetobacter</taxon>
    </lineage>
</organism>
<keyword evidence="3 6" id="KW-0812">Transmembrane</keyword>
<feature type="transmembrane region" description="Helical" evidence="6">
    <location>
        <begin position="6"/>
        <end position="23"/>
    </location>
</feature>
<dbReference type="InterPro" id="IPR052363">
    <property type="entry name" value="LPS_export_LptC"/>
</dbReference>
<protein>
    <submittedName>
        <fullName evidence="7">LPS export ABC transporter periplasmic protein LptC</fullName>
    </submittedName>
</protein>
<evidence type="ECO:0000256" key="4">
    <source>
        <dbReference type="ARBA" id="ARBA00022989"/>
    </source>
</evidence>
<sequence>MDTKVLYIVAIVVASVSGGYYYYSGKAKKLDVDSAKNMTYSAQGVHLTQTDEQGNLYIRAEVKQLQQDMLQKTSQLDQLKAVMYKQGKADATFSAQRANGYDENRKIVLAGDVVVTNLSDQGNMEFHTDEITGYPKTRELETQHQVIVQSPTAEFVSQGLKANLNDGQYEFYKVRGKYAPSS</sequence>
<accession>A0A4V2DB92</accession>
<dbReference type="PANTHER" id="PTHR37481:SF1">
    <property type="entry name" value="LIPOPOLYSACCHARIDE EXPORT SYSTEM PROTEIN LPTC"/>
    <property type="match status" value="1"/>
</dbReference>
<dbReference type="Pfam" id="PF06835">
    <property type="entry name" value="LptC"/>
    <property type="match status" value="1"/>
</dbReference>
<reference evidence="7 8" key="1">
    <citation type="submission" date="2019-02" db="EMBL/GenBank/DDBJ databases">
        <title>The draft genome of Acinetobacter halotolerans strain JCM 31009.</title>
        <authorList>
            <person name="Qin J."/>
            <person name="Feng Y."/>
            <person name="Nemec A."/>
            <person name="Zong Z."/>
        </authorList>
    </citation>
    <scope>NUCLEOTIDE SEQUENCE [LARGE SCALE GENOMIC DNA]</scope>
    <source>
        <strain evidence="7 8">JCM 31009</strain>
    </source>
</reference>
<evidence type="ECO:0000313" key="7">
    <source>
        <dbReference type="EMBL" id="RZF55839.1"/>
    </source>
</evidence>
<dbReference type="EMBL" id="SGIM01000002">
    <property type="protein sequence ID" value="RZF55839.1"/>
    <property type="molecule type" value="Genomic_DNA"/>
</dbReference>
<dbReference type="GO" id="GO:0017089">
    <property type="term" value="F:glycolipid transfer activity"/>
    <property type="evidence" value="ECO:0007669"/>
    <property type="project" value="TreeGrafter"/>
</dbReference>
<evidence type="ECO:0000256" key="5">
    <source>
        <dbReference type="ARBA" id="ARBA00023136"/>
    </source>
</evidence>
<evidence type="ECO:0000256" key="6">
    <source>
        <dbReference type="SAM" id="Phobius"/>
    </source>
</evidence>
<keyword evidence="5 6" id="KW-0472">Membrane</keyword>
<evidence type="ECO:0000256" key="3">
    <source>
        <dbReference type="ARBA" id="ARBA00022692"/>
    </source>
</evidence>
<comment type="caution">
    <text evidence="7">The sequence shown here is derived from an EMBL/GenBank/DDBJ whole genome shotgun (WGS) entry which is preliminary data.</text>
</comment>
<dbReference type="Proteomes" id="UP000292110">
    <property type="component" value="Unassembled WGS sequence"/>
</dbReference>
<dbReference type="NCBIfam" id="TIGR04409">
    <property type="entry name" value="LptC_YrbK"/>
    <property type="match status" value="1"/>
</dbReference>
<name>A0A4V2DB92_9GAMM</name>
<dbReference type="GO" id="GO:0005886">
    <property type="term" value="C:plasma membrane"/>
    <property type="evidence" value="ECO:0007669"/>
    <property type="project" value="InterPro"/>
</dbReference>
<dbReference type="Gene3D" id="2.60.450.10">
    <property type="entry name" value="Lipopolysaccharide (LPS) transport protein A like domain"/>
    <property type="match status" value="1"/>
</dbReference>
<keyword evidence="2" id="KW-0997">Cell inner membrane</keyword>
<dbReference type="AlphaFoldDB" id="A0A4V2DB92"/>
<keyword evidence="1" id="KW-1003">Cell membrane</keyword>
<evidence type="ECO:0000313" key="8">
    <source>
        <dbReference type="Proteomes" id="UP000292110"/>
    </source>
</evidence>
<dbReference type="InterPro" id="IPR026265">
    <property type="entry name" value="LptC"/>
</dbReference>